<evidence type="ECO:0000313" key="3">
    <source>
        <dbReference type="EMBL" id="KAF2232419.1"/>
    </source>
</evidence>
<dbReference type="AlphaFoldDB" id="A0A6A6H3F3"/>
<keyword evidence="2" id="KW-0812">Transmembrane</keyword>
<organism evidence="3 4">
    <name type="scientific">Viridothelium virens</name>
    <name type="common">Speckled blister lichen</name>
    <name type="synonym">Trypethelium virens</name>
    <dbReference type="NCBI Taxonomy" id="1048519"/>
    <lineage>
        <taxon>Eukaryota</taxon>
        <taxon>Fungi</taxon>
        <taxon>Dikarya</taxon>
        <taxon>Ascomycota</taxon>
        <taxon>Pezizomycotina</taxon>
        <taxon>Dothideomycetes</taxon>
        <taxon>Dothideomycetes incertae sedis</taxon>
        <taxon>Trypetheliales</taxon>
        <taxon>Trypetheliaceae</taxon>
        <taxon>Viridothelium</taxon>
    </lineage>
</organism>
<proteinExistence type="predicted"/>
<dbReference type="PANTHER" id="PTHR35394">
    <property type="entry name" value="DUF3176 DOMAIN-CONTAINING PROTEIN"/>
    <property type="match status" value="1"/>
</dbReference>
<dbReference type="PANTHER" id="PTHR35394:SF5">
    <property type="entry name" value="DUF3176 DOMAIN-CONTAINING PROTEIN"/>
    <property type="match status" value="1"/>
</dbReference>
<protein>
    <submittedName>
        <fullName evidence="3">Uncharacterized protein</fullName>
    </submittedName>
</protein>
<dbReference type="Proteomes" id="UP000800092">
    <property type="component" value="Unassembled WGS sequence"/>
</dbReference>
<feature type="transmembrane region" description="Helical" evidence="2">
    <location>
        <begin position="190"/>
        <end position="211"/>
    </location>
</feature>
<feature type="transmembrane region" description="Helical" evidence="2">
    <location>
        <begin position="579"/>
        <end position="598"/>
    </location>
</feature>
<feature type="region of interest" description="Disordered" evidence="1">
    <location>
        <begin position="1"/>
        <end position="101"/>
    </location>
</feature>
<accession>A0A6A6H3F3</accession>
<dbReference type="OrthoDB" id="5242705at2759"/>
<feature type="compositionally biased region" description="Low complexity" evidence="1">
    <location>
        <begin position="11"/>
        <end position="33"/>
    </location>
</feature>
<reference evidence="3" key="1">
    <citation type="journal article" date="2020" name="Stud. Mycol.">
        <title>101 Dothideomycetes genomes: a test case for predicting lifestyles and emergence of pathogens.</title>
        <authorList>
            <person name="Haridas S."/>
            <person name="Albert R."/>
            <person name="Binder M."/>
            <person name="Bloem J."/>
            <person name="Labutti K."/>
            <person name="Salamov A."/>
            <person name="Andreopoulos B."/>
            <person name="Baker S."/>
            <person name="Barry K."/>
            <person name="Bills G."/>
            <person name="Bluhm B."/>
            <person name="Cannon C."/>
            <person name="Castanera R."/>
            <person name="Culley D."/>
            <person name="Daum C."/>
            <person name="Ezra D."/>
            <person name="Gonzalez J."/>
            <person name="Henrissat B."/>
            <person name="Kuo A."/>
            <person name="Liang C."/>
            <person name="Lipzen A."/>
            <person name="Lutzoni F."/>
            <person name="Magnuson J."/>
            <person name="Mondo S."/>
            <person name="Nolan M."/>
            <person name="Ohm R."/>
            <person name="Pangilinan J."/>
            <person name="Park H.-J."/>
            <person name="Ramirez L."/>
            <person name="Alfaro M."/>
            <person name="Sun H."/>
            <person name="Tritt A."/>
            <person name="Yoshinaga Y."/>
            <person name="Zwiers L.-H."/>
            <person name="Turgeon B."/>
            <person name="Goodwin S."/>
            <person name="Spatafora J."/>
            <person name="Crous P."/>
            <person name="Grigoriev I."/>
        </authorList>
    </citation>
    <scope>NUCLEOTIDE SEQUENCE</scope>
    <source>
        <strain evidence="3">Tuck. ex Michener</strain>
    </source>
</reference>
<keyword evidence="4" id="KW-1185">Reference proteome</keyword>
<dbReference type="Pfam" id="PF11374">
    <property type="entry name" value="DUF3176"/>
    <property type="match status" value="1"/>
</dbReference>
<feature type="transmembrane region" description="Helical" evidence="2">
    <location>
        <begin position="259"/>
        <end position="278"/>
    </location>
</feature>
<feature type="compositionally biased region" description="Polar residues" evidence="1">
    <location>
        <begin position="56"/>
        <end position="94"/>
    </location>
</feature>
<evidence type="ECO:0000313" key="4">
    <source>
        <dbReference type="Proteomes" id="UP000800092"/>
    </source>
</evidence>
<feature type="transmembrane region" description="Helical" evidence="2">
    <location>
        <begin position="148"/>
        <end position="170"/>
    </location>
</feature>
<gene>
    <name evidence="3" type="ORF">EV356DRAFT_252930</name>
</gene>
<dbReference type="EMBL" id="ML991816">
    <property type="protein sequence ID" value="KAF2232419.1"/>
    <property type="molecule type" value="Genomic_DNA"/>
</dbReference>
<keyword evidence="2" id="KW-1133">Transmembrane helix</keyword>
<dbReference type="InterPro" id="IPR021514">
    <property type="entry name" value="DUF3176"/>
</dbReference>
<evidence type="ECO:0000256" key="2">
    <source>
        <dbReference type="SAM" id="Phobius"/>
    </source>
</evidence>
<evidence type="ECO:0000256" key="1">
    <source>
        <dbReference type="SAM" id="MobiDB-lite"/>
    </source>
</evidence>
<feature type="compositionally biased region" description="Basic and acidic residues" evidence="1">
    <location>
        <begin position="1"/>
        <end position="10"/>
    </location>
</feature>
<name>A0A6A6H3F3_VIRVR</name>
<keyword evidence="2" id="KW-0472">Membrane</keyword>
<sequence length="671" mass="72624">MAQHLEKQRDASQLQPNAASSPSSPLSPQSGQAREYFTNLPQSFQRPIRSPRSAEFPQSSNYSPDTSKSPQSPSQLPRAQTPLRNQPFKNSGVPSKSRFSDFSVDSEETRIRALYQRITAAQPISYKSVFVDVEEKDEPRPRGIRLKWWLFELLAWTLSLAALCALVLLLHRYNGRKQSEWPSRLFTLNALVALIATLTRVSLMVPIAQAISQAKWDWFLNNGRHEVQSGKPLGDLEVFDNASRSIYGSLGLLWRLKGWHLPTIGAILMILSLGFDTFSQQALAVDYRLGDSPKFCGGVPHTVMYQDVTSNSGVAGLDVSAMAAINSGILSSNVTPVTASCPSGDCSWPTTPTIGVCGACIDISKELGTPALDTNAQGQPQVLTISEGSKYILNSSAVGNSSVDVIIADFNIVGSQNQALADPAATECALWFCLQALDVNQEAGVQNTTVSQTSNGALTPSDSSGAFTFTAIAASFHTTTSPNFTVTKSTVDAYASYVVASINGSVTSSSSGYSPSSDSAGAIWLYVADLDSWIQRVATSITNHIRLIGSMAPASDNQAKIQGYDGTAYETEPFINVRWVWFSFPAAMVLLSFLYLIATMVHASRSGTHIWKSDPLPLVLMDMDPSVKMQADRGMHEPGGLKKAAGSRRVSLNSEDGRWVFRATRGSPVVR</sequence>